<feature type="transmembrane region" description="Helical" evidence="8">
    <location>
        <begin position="203"/>
        <end position="221"/>
    </location>
</feature>
<dbReference type="Gene3D" id="1.10.287.1260">
    <property type="match status" value="1"/>
</dbReference>
<feature type="transmembrane region" description="Helical" evidence="8">
    <location>
        <begin position="58"/>
        <end position="79"/>
    </location>
</feature>
<evidence type="ECO:0000256" key="3">
    <source>
        <dbReference type="ARBA" id="ARBA00022475"/>
    </source>
</evidence>
<dbReference type="EMBL" id="QWGB01000014">
    <property type="protein sequence ID" value="RIJ20669.1"/>
    <property type="molecule type" value="Genomic_DNA"/>
</dbReference>
<feature type="transmembrane region" description="Helical" evidence="8">
    <location>
        <begin position="275"/>
        <end position="303"/>
    </location>
</feature>
<dbReference type="Gene3D" id="2.30.30.60">
    <property type="match status" value="1"/>
</dbReference>
<evidence type="ECO:0000256" key="4">
    <source>
        <dbReference type="ARBA" id="ARBA00022692"/>
    </source>
</evidence>
<feature type="compositionally biased region" description="Acidic residues" evidence="7">
    <location>
        <begin position="508"/>
        <end position="518"/>
    </location>
</feature>
<dbReference type="PANTHER" id="PTHR30347">
    <property type="entry name" value="POTASSIUM CHANNEL RELATED"/>
    <property type="match status" value="1"/>
</dbReference>
<comment type="caution">
    <text evidence="12">The sequence shown here is derived from an EMBL/GenBank/DDBJ whole genome shotgun (WGS) entry which is preliminary data.</text>
</comment>
<dbReference type="InterPro" id="IPR011014">
    <property type="entry name" value="MscS_channel_TM-2"/>
</dbReference>
<evidence type="ECO:0000256" key="2">
    <source>
        <dbReference type="ARBA" id="ARBA00008017"/>
    </source>
</evidence>
<proteinExistence type="inferred from homology"/>
<evidence type="ECO:0000256" key="5">
    <source>
        <dbReference type="ARBA" id="ARBA00022989"/>
    </source>
</evidence>
<evidence type="ECO:0000256" key="6">
    <source>
        <dbReference type="ARBA" id="ARBA00023136"/>
    </source>
</evidence>
<keyword evidence="3" id="KW-1003">Cell membrane</keyword>
<dbReference type="PANTHER" id="PTHR30347:SF1">
    <property type="entry name" value="MECHANOSENSITIVE CHANNEL MSCK"/>
    <property type="match status" value="1"/>
</dbReference>
<feature type="transmembrane region" description="Helical" evidence="8">
    <location>
        <begin position="111"/>
        <end position="131"/>
    </location>
</feature>
<feature type="compositionally biased region" description="Low complexity" evidence="7">
    <location>
        <begin position="478"/>
        <end position="494"/>
    </location>
</feature>
<dbReference type="InterPro" id="IPR049278">
    <property type="entry name" value="MS_channel_C"/>
</dbReference>
<evidence type="ECO:0000259" key="9">
    <source>
        <dbReference type="Pfam" id="PF00924"/>
    </source>
</evidence>
<gene>
    <name evidence="12" type="ORF">D1224_14645</name>
</gene>
<comment type="subcellular location">
    <subcellularLocation>
        <location evidence="1">Cell membrane</location>
        <topology evidence="1">Multi-pass membrane protein</topology>
    </subcellularLocation>
</comment>
<dbReference type="GO" id="GO:0005886">
    <property type="term" value="C:plasma membrane"/>
    <property type="evidence" value="ECO:0007669"/>
    <property type="project" value="UniProtKB-SubCell"/>
</dbReference>
<evidence type="ECO:0000256" key="7">
    <source>
        <dbReference type="SAM" id="MobiDB-lite"/>
    </source>
</evidence>
<evidence type="ECO:0000256" key="8">
    <source>
        <dbReference type="SAM" id="Phobius"/>
    </source>
</evidence>
<feature type="domain" description="Mechanosensitive ion channel transmembrane helices 2/3" evidence="11">
    <location>
        <begin position="249"/>
        <end position="289"/>
    </location>
</feature>
<dbReference type="SUPFAM" id="SSF82689">
    <property type="entry name" value="Mechanosensitive channel protein MscS (YggB), C-terminal domain"/>
    <property type="match status" value="1"/>
</dbReference>
<feature type="region of interest" description="Disordered" evidence="7">
    <location>
        <begin position="475"/>
        <end position="518"/>
    </location>
</feature>
<comment type="similarity">
    <text evidence="2">Belongs to the MscS (TC 1.A.23) family.</text>
</comment>
<keyword evidence="4 8" id="KW-0812">Transmembrane</keyword>
<keyword evidence="6 8" id="KW-0472">Membrane</keyword>
<dbReference type="InterPro" id="IPR052702">
    <property type="entry name" value="MscS-like_channel"/>
</dbReference>
<protein>
    <submittedName>
        <fullName evidence="12">Mechanosensitive ion channel protein MscS</fullName>
    </submittedName>
</protein>
<feature type="domain" description="Mechanosensitive ion channel MscS" evidence="9">
    <location>
        <begin position="291"/>
        <end position="357"/>
    </location>
</feature>
<keyword evidence="13" id="KW-1185">Reference proteome</keyword>
<evidence type="ECO:0000259" key="10">
    <source>
        <dbReference type="Pfam" id="PF21082"/>
    </source>
</evidence>
<evidence type="ECO:0000259" key="11">
    <source>
        <dbReference type="Pfam" id="PF21088"/>
    </source>
</evidence>
<feature type="domain" description="Mechanosensitive ion channel MscS C-terminal" evidence="10">
    <location>
        <begin position="368"/>
        <end position="453"/>
    </location>
</feature>
<dbReference type="InterPro" id="IPR010920">
    <property type="entry name" value="LSM_dom_sf"/>
</dbReference>
<keyword evidence="5 8" id="KW-1133">Transmembrane helix</keyword>
<dbReference type="GO" id="GO:0008381">
    <property type="term" value="F:mechanosensitive monoatomic ion channel activity"/>
    <property type="evidence" value="ECO:0007669"/>
    <property type="project" value="UniProtKB-ARBA"/>
</dbReference>
<feature type="transmembrane region" description="Helical" evidence="8">
    <location>
        <begin position="242"/>
        <end position="263"/>
    </location>
</feature>
<name>A0A399QSY0_9PROT</name>
<dbReference type="InterPro" id="IPR011066">
    <property type="entry name" value="MscS_channel_C_sf"/>
</dbReference>
<evidence type="ECO:0000313" key="13">
    <source>
        <dbReference type="Proteomes" id="UP000265431"/>
    </source>
</evidence>
<feature type="transmembrane region" description="Helical" evidence="8">
    <location>
        <begin position="162"/>
        <end position="183"/>
    </location>
</feature>
<dbReference type="AlphaFoldDB" id="A0A399QSY0"/>
<accession>A0A399QSY0</accession>
<reference evidence="12 13" key="1">
    <citation type="submission" date="2018-08" db="EMBL/GenBank/DDBJ databases">
        <title>Henriciella mobilis sp. nov., isolated from seawater.</title>
        <authorList>
            <person name="Cheng H."/>
            <person name="Wu Y.-H."/>
            <person name="Xu X.-W."/>
            <person name="Guo L.-L."/>
        </authorList>
    </citation>
    <scope>NUCLEOTIDE SEQUENCE [LARGE SCALE GENOMIC DNA]</scope>
    <source>
        <strain evidence="12 13">CCUG66934</strain>
    </source>
</reference>
<evidence type="ECO:0000256" key="1">
    <source>
        <dbReference type="ARBA" id="ARBA00004651"/>
    </source>
</evidence>
<evidence type="ECO:0000313" key="12">
    <source>
        <dbReference type="EMBL" id="RIJ20669.1"/>
    </source>
</evidence>
<dbReference type="InterPro" id="IPR023408">
    <property type="entry name" value="MscS_beta-dom_sf"/>
</dbReference>
<dbReference type="Pfam" id="PF21088">
    <property type="entry name" value="MS_channel_1st"/>
    <property type="match status" value="1"/>
</dbReference>
<dbReference type="OrthoDB" id="9799209at2"/>
<dbReference type="SUPFAM" id="SSF50182">
    <property type="entry name" value="Sm-like ribonucleoproteins"/>
    <property type="match status" value="1"/>
</dbReference>
<dbReference type="InterPro" id="IPR049142">
    <property type="entry name" value="MS_channel_1st"/>
</dbReference>
<organism evidence="12 13">
    <name type="scientific">Henriciella barbarensis</name>
    <dbReference type="NCBI Taxonomy" id="86342"/>
    <lineage>
        <taxon>Bacteria</taxon>
        <taxon>Pseudomonadati</taxon>
        <taxon>Pseudomonadota</taxon>
        <taxon>Alphaproteobacteria</taxon>
        <taxon>Hyphomonadales</taxon>
        <taxon>Hyphomonadaceae</taxon>
        <taxon>Henriciella</taxon>
    </lineage>
</organism>
<dbReference type="Proteomes" id="UP000265431">
    <property type="component" value="Unassembled WGS sequence"/>
</dbReference>
<dbReference type="SUPFAM" id="SSF82861">
    <property type="entry name" value="Mechanosensitive channel protein MscS (YggB), transmembrane region"/>
    <property type="match status" value="1"/>
</dbReference>
<dbReference type="Pfam" id="PF00924">
    <property type="entry name" value="MS_channel_2nd"/>
    <property type="match status" value="1"/>
</dbReference>
<dbReference type="Pfam" id="PF21082">
    <property type="entry name" value="MS_channel_3rd"/>
    <property type="match status" value="1"/>
</dbReference>
<sequence>MTIASFLARQAMPGAQSAQDGSGDQAGEESNSFVEANIEWEEISEGAMSTFKSFQDSFISMGSLWQLLAVLAALGLGYVGSRYPARRLRAWADERETRDVLTRLANSVAKIVWPAFTVVGLWIATAVFESLGFPNEGLRVAASLMNAWIVVRFVTANMQPGFWQTAIAVIAWTVAALYILHLLDPVVDALNAAAFTVAGVKVTLLRVITSIFIAVVALWLGRIAGDAAQSQLKSNKSLNPSMAGLLGQVLKVGFMAAAIIVAMSTLGINLTALTVFGGALGVGIGFGLQSIFSNFISGIIILFERSVKVGDFIELQSGVTGLVKEINIRSTLVTTNDNVDILVPNEEFIKAQVINWTLRDARRRMRIGFGVAYGTDKELVKTAALEAAEAVPWTFSGIPGREPQVWLVGFGDSSLDFELVVWLTEEAVKKPSRVKADYNWELHTALYKYEIEIPFPQRDINFRNVGEFALLKDGAKVSDSGPKPAPASASPASPTKEEQTGGSSSLSDSDDGDGDAGD</sequence>
<dbReference type="Gene3D" id="3.30.70.100">
    <property type="match status" value="1"/>
</dbReference>
<dbReference type="InterPro" id="IPR006685">
    <property type="entry name" value="MscS_channel_2nd"/>
</dbReference>